<feature type="domain" description="Adenylyltransferase AadA C-terminal" evidence="3">
    <location>
        <begin position="153"/>
        <end position="252"/>
    </location>
</feature>
<dbReference type="GO" id="GO:0016779">
    <property type="term" value="F:nucleotidyltransferase activity"/>
    <property type="evidence" value="ECO:0007669"/>
    <property type="project" value="InterPro"/>
</dbReference>
<evidence type="ECO:0000313" key="4">
    <source>
        <dbReference type="EMBL" id="KRM54475.1"/>
    </source>
</evidence>
<dbReference type="InterPro" id="IPR043519">
    <property type="entry name" value="NT_sf"/>
</dbReference>
<comment type="caution">
    <text evidence="4">The sequence shown here is derived from an EMBL/GenBank/DDBJ whole genome shotgun (WGS) entry which is preliminary data.</text>
</comment>
<dbReference type="PATRIC" id="fig|1291052.5.peg.288"/>
<keyword evidence="1 4" id="KW-0808">Transferase</keyword>
<evidence type="ECO:0000259" key="3">
    <source>
        <dbReference type="Pfam" id="PF13427"/>
    </source>
</evidence>
<reference evidence="4 5" key="1">
    <citation type="journal article" date="2015" name="Genome Announc.">
        <title>Expanding the biotechnology potential of lactobacilli through comparative genomics of 213 strains and associated genera.</title>
        <authorList>
            <person name="Sun Z."/>
            <person name="Harris H.M."/>
            <person name="McCann A."/>
            <person name="Guo C."/>
            <person name="Argimon S."/>
            <person name="Zhang W."/>
            <person name="Yang X."/>
            <person name="Jeffery I.B."/>
            <person name="Cooney J.C."/>
            <person name="Kagawa T.F."/>
            <person name="Liu W."/>
            <person name="Song Y."/>
            <person name="Salvetti E."/>
            <person name="Wrobel A."/>
            <person name="Rasinkangas P."/>
            <person name="Parkhill J."/>
            <person name="Rea M.C."/>
            <person name="O'Sullivan O."/>
            <person name="Ritari J."/>
            <person name="Douillard F.P."/>
            <person name="Paul Ross R."/>
            <person name="Yang R."/>
            <person name="Briner A.E."/>
            <person name="Felis G.E."/>
            <person name="de Vos W.M."/>
            <person name="Barrangou R."/>
            <person name="Klaenhammer T.R."/>
            <person name="Caufield P.W."/>
            <person name="Cui Y."/>
            <person name="Zhang H."/>
            <person name="O'Toole P.W."/>
        </authorList>
    </citation>
    <scope>NUCLEOTIDE SEQUENCE [LARGE SCALE GENOMIC DNA]</scope>
    <source>
        <strain evidence="4 5">DSM 20505</strain>
    </source>
</reference>
<evidence type="ECO:0000259" key="2">
    <source>
        <dbReference type="Pfam" id="PF01909"/>
    </source>
</evidence>
<dbReference type="InterPro" id="IPR025184">
    <property type="entry name" value="AadA_C"/>
</dbReference>
<accession>A0A0R1ZRA3</accession>
<name>A0A0R1ZRA3_9LACO</name>
<dbReference type="Pfam" id="PF01909">
    <property type="entry name" value="NTP_transf_2"/>
    <property type="match status" value="1"/>
</dbReference>
<organism evidence="4 5">
    <name type="scientific">Lacticaseibacillus sharpeae JCM 1186 = DSM 20505</name>
    <dbReference type="NCBI Taxonomy" id="1291052"/>
    <lineage>
        <taxon>Bacteria</taxon>
        <taxon>Bacillati</taxon>
        <taxon>Bacillota</taxon>
        <taxon>Bacilli</taxon>
        <taxon>Lactobacillales</taxon>
        <taxon>Lactobacillaceae</taxon>
        <taxon>Lacticaseibacillus</taxon>
    </lineage>
</organism>
<keyword evidence="5" id="KW-1185">Reference proteome</keyword>
<dbReference type="AlphaFoldDB" id="A0A0R1ZRA3"/>
<sequence>MPDVDSKTTKLIQNLAAVAKTVFGANLIGVYIHGSLALGSYNRRVSDLDYLIVVEGHPSQATKLELMHATFAQLMRDAPQKGLEFHVITQDELEHGQHPFRFELHYSPMHHDAYLTDPEGYVATMNGTDPDLAVHLAVVWQNGIVACGRPIKEVFFPVGATDYFDSAWRDVRDAVSEIGDNPVYTVLNLCRMRAFQYDGVIRSKAGGGRWGLQHLEPRDNALIEWALTEYAGSDAPAPASAELIRFAQSMLAQISAASRKL</sequence>
<gene>
    <name evidence="4" type="ORF">FC18_GL000279</name>
</gene>
<dbReference type="Proteomes" id="UP000051679">
    <property type="component" value="Unassembled WGS sequence"/>
</dbReference>
<dbReference type="Gene3D" id="3.30.460.10">
    <property type="entry name" value="Beta Polymerase, domain 2"/>
    <property type="match status" value="1"/>
</dbReference>
<feature type="domain" description="Polymerase nucleotidyl transferase" evidence="2">
    <location>
        <begin position="28"/>
        <end position="94"/>
    </location>
</feature>
<dbReference type="SUPFAM" id="SSF81301">
    <property type="entry name" value="Nucleotidyltransferase"/>
    <property type="match status" value="1"/>
</dbReference>
<dbReference type="STRING" id="1291052.FC18_GL000279"/>
<protein>
    <submittedName>
        <fullName evidence="4">Adenylyl transferase</fullName>
    </submittedName>
</protein>
<evidence type="ECO:0000313" key="5">
    <source>
        <dbReference type="Proteomes" id="UP000051679"/>
    </source>
</evidence>
<proteinExistence type="predicted"/>
<dbReference type="EMBL" id="AYYO01000055">
    <property type="protein sequence ID" value="KRM54475.1"/>
    <property type="molecule type" value="Genomic_DNA"/>
</dbReference>
<dbReference type="Pfam" id="PF13427">
    <property type="entry name" value="AadA_C"/>
    <property type="match status" value="1"/>
</dbReference>
<dbReference type="InterPro" id="IPR002934">
    <property type="entry name" value="Polymerase_NTP_transf_dom"/>
</dbReference>
<evidence type="ECO:0000256" key="1">
    <source>
        <dbReference type="ARBA" id="ARBA00022679"/>
    </source>
</evidence>